<gene>
    <name evidence="1" type="ORF">SAMN05444394_0869</name>
</gene>
<evidence type="ECO:0000313" key="2">
    <source>
        <dbReference type="Proteomes" id="UP000185221"/>
    </source>
</evidence>
<proteinExistence type="predicted"/>
<dbReference type="Proteomes" id="UP000185221">
    <property type="component" value="Unassembled WGS sequence"/>
</dbReference>
<dbReference type="OrthoDB" id="1367358at2"/>
<dbReference type="STRING" id="226505.SAMN05444394_0869"/>
<keyword evidence="2" id="KW-1185">Reference proteome</keyword>
<evidence type="ECO:0000313" key="1">
    <source>
        <dbReference type="EMBL" id="SIN69850.1"/>
    </source>
</evidence>
<accession>A0A1N6DGE2</accession>
<protein>
    <submittedName>
        <fullName evidence="1">Uncharacterized protein</fullName>
    </submittedName>
</protein>
<name>A0A1N6DGE2_9BACT</name>
<sequence length="80" mass="9027">MSIRIASSCNHCNSFSESHMCKTHDLKVSEEYTCDQFSILQQLNKSMHCKSCQRMNRADCEHPDLAADGMLCASWAPKVS</sequence>
<reference evidence="2" key="1">
    <citation type="submission" date="2016-11" db="EMBL/GenBank/DDBJ databases">
        <authorList>
            <person name="Varghese N."/>
            <person name="Submissions S."/>
        </authorList>
    </citation>
    <scope>NUCLEOTIDE SEQUENCE [LARGE SCALE GENOMIC DNA]</scope>
    <source>
        <strain evidence="2">DSM 15292</strain>
    </source>
</reference>
<dbReference type="EMBL" id="FSRC01000001">
    <property type="protein sequence ID" value="SIN69850.1"/>
    <property type="molecule type" value="Genomic_DNA"/>
</dbReference>
<organism evidence="1 2">
    <name type="scientific">Algoriphagus halophilus</name>
    <dbReference type="NCBI Taxonomy" id="226505"/>
    <lineage>
        <taxon>Bacteria</taxon>
        <taxon>Pseudomonadati</taxon>
        <taxon>Bacteroidota</taxon>
        <taxon>Cytophagia</taxon>
        <taxon>Cytophagales</taxon>
        <taxon>Cyclobacteriaceae</taxon>
        <taxon>Algoriphagus</taxon>
    </lineage>
</organism>
<dbReference type="AlphaFoldDB" id="A0A1N6DGE2"/>
<dbReference type="RefSeq" id="WP_074223588.1">
    <property type="nucleotide sequence ID" value="NZ_CP146486.1"/>
</dbReference>